<evidence type="ECO:0000313" key="2">
    <source>
        <dbReference type="Proteomes" id="UP000681162"/>
    </source>
</evidence>
<proteinExistence type="predicted"/>
<dbReference type="Proteomes" id="UP000681162">
    <property type="component" value="Unassembled WGS sequence"/>
</dbReference>
<reference evidence="1 2" key="1">
    <citation type="submission" date="2021-03" db="EMBL/GenBank/DDBJ databases">
        <title>Antimicrobial resistance genes in bacteria isolated from Japanese honey, and their potential for conferring macrolide and lincosamide resistance in the American foulbrood pathogen Paenibacillus larvae.</title>
        <authorList>
            <person name="Okamoto M."/>
            <person name="Kumagai M."/>
            <person name="Kanamori H."/>
            <person name="Takamatsu D."/>
        </authorList>
    </citation>
    <scope>NUCLEOTIDE SEQUENCE [LARGE SCALE GENOMIC DNA]</scope>
    <source>
        <strain evidence="1 2">J41TS12</strain>
    </source>
</reference>
<accession>A0A920CE88</accession>
<organism evidence="1 2">
    <name type="scientific">Paenibacillus antibioticophila</name>
    <dbReference type="NCBI Taxonomy" id="1274374"/>
    <lineage>
        <taxon>Bacteria</taxon>
        <taxon>Bacillati</taxon>
        <taxon>Bacillota</taxon>
        <taxon>Bacilli</taxon>
        <taxon>Bacillales</taxon>
        <taxon>Paenibacillaceae</taxon>
        <taxon>Paenibacillus</taxon>
    </lineage>
</organism>
<sequence>MSLFLYHYFEKEKGPFKNLSKLSVQDAIEVSRAIRKEGNIFASQRSDEYIVIRRELEKIAREQFILKGGKPTNTYPHYMTLGPCSWLQSWYKEAAFLKLSWDVIPKELMSFTYGDLFPTMRYQDNKPYRKQVYTREEIVGVIDQFGLPQAWNADGSQGPERYIEVQIWDEQILEALIQGLSFD</sequence>
<dbReference type="AlphaFoldDB" id="A0A920CE88"/>
<comment type="caution">
    <text evidence="1">The sequence shown here is derived from an EMBL/GenBank/DDBJ whole genome shotgun (WGS) entry which is preliminary data.</text>
</comment>
<name>A0A920CE88_9BACL</name>
<evidence type="ECO:0000313" key="1">
    <source>
        <dbReference type="EMBL" id="GIO36370.1"/>
    </source>
</evidence>
<gene>
    <name evidence="1" type="ORF">J41TS12_12310</name>
</gene>
<dbReference type="RefSeq" id="WP_212938705.1">
    <property type="nucleotide sequence ID" value="NZ_BORR01000003.1"/>
</dbReference>
<dbReference type="EMBL" id="BORR01000003">
    <property type="protein sequence ID" value="GIO36370.1"/>
    <property type="molecule type" value="Genomic_DNA"/>
</dbReference>
<protein>
    <submittedName>
        <fullName evidence="1">Uncharacterized protein</fullName>
    </submittedName>
</protein>
<keyword evidence="2" id="KW-1185">Reference proteome</keyword>